<reference evidence="3" key="1">
    <citation type="journal article" date="2015" name="PLoS Genet.">
        <title>Genome Sequence and Transcriptome Analyses of Chrysochromulina tobin: Metabolic Tools for Enhanced Algal Fitness in the Prominent Order Prymnesiales (Haptophyceae).</title>
        <authorList>
            <person name="Hovde B.T."/>
            <person name="Deodato C.R."/>
            <person name="Hunsperger H.M."/>
            <person name="Ryken S.A."/>
            <person name="Yost W."/>
            <person name="Jha R.K."/>
            <person name="Patterson J."/>
            <person name="Monnat R.J. Jr."/>
            <person name="Barlow S.B."/>
            <person name="Starkenburg S.R."/>
            <person name="Cattolico R.A."/>
        </authorList>
    </citation>
    <scope>NUCLEOTIDE SEQUENCE</scope>
    <source>
        <strain evidence="3">CCMP291</strain>
    </source>
</reference>
<evidence type="ECO:0000313" key="3">
    <source>
        <dbReference type="Proteomes" id="UP000037460"/>
    </source>
</evidence>
<proteinExistence type="predicted"/>
<name>A0A0M0JZG1_9EUKA</name>
<keyword evidence="1" id="KW-0472">Membrane</keyword>
<keyword evidence="1" id="KW-0812">Transmembrane</keyword>
<dbReference type="Gene3D" id="3.40.50.300">
    <property type="entry name" value="P-loop containing nucleotide triphosphate hydrolases"/>
    <property type="match status" value="1"/>
</dbReference>
<accession>A0A0M0JZG1</accession>
<protein>
    <submittedName>
        <fullName evidence="2">Uncharacterized protein</fullName>
    </submittedName>
</protein>
<dbReference type="OrthoDB" id="4485930at2759"/>
<sequence>MIKADFLRTFSGTNLPFFQELRAKHPSAFVEVTISYEEVVCGTHVEKILSISHRWMLPTQPDPDGEQLEAIKAFLVSSAGKRIELVWIDGSSMPQHQPTIGLFRTEDDTRDMKMMLSQVNMLYLGTTVLILFDLSYVSRFWTQFEAWLSMQFATPSGLKSAVGTKNARYHILCIHNAAAQAEQYTKVLTDQWANKTPQQAFDILSKPDVTVTNASDKRDQLPKIKALDVTVQGAFQEVDAQLQRRVAASAEAAARAKAELEAFERETGVKAGDDDPLRKVATQMEREAGAARAAQESHALAIAHGVMPNEEARAALEKDERANTMESGMKESLEQRLLAALHRDNGYWLEVAIEVPPAVFDASARDRAAVVRLIKRLESDLVERKEDLRNRQHFPICITDAAHRDLDSDLEAGDVNILVWCGLGCDVADCAGSENAVNLKKLKAKLSARKKPGLVVVCMKYGARQVAEKLKGVGAAIVWVEADVMSQNSNPERSSAPKKPLLAAVLAEVSSNLARTGSADGLIKEVEAAGGTAGMIVQGLLVRHYEILPSQLKWEARPEAALIVPRVSRLPDTRTNILTSLSEENLVEKLKLLACDISRTKELNREIADAVSKDECPLKRCISSKEMTAIIMDKEAAKAARYRVRAVAFTACNDFMHGGTFEAIYRIESLKMLTSVNEELEASQQKVTRALFWLDLQKAPDEEFCKAINGLIKDFDGDDYRSVFLLTPTPSHLSDGGFEAFELESIDAIGGGKQQVQLKASDLYQEITFIVPVNILELLESHPKKVAEILNRILMDLFRKSQAMPSVFSSSYPSSLAGLYLGNAEQTVVARFCVSSVGFLHQLRDRVLDGSLVKMLSTELGKALMEAKGAAQATKLPLGMIAANMSKTLYNLFLSGNAQQEAASYESEMTIAVDLSLFADVYESSILQLDQLTPHQEERMGDALWLLRGDETHIVHLTAPAGAGKTFVAQQIVLDLLKDLSCEGIILFSARTVPLCLFFVKWLVKRCLNSRIEVEDEQMIKTIVERVQVLHPPYEQGPLAVKLNEEKGDIEFGSVPEGGKVHSILLVVQDEAHHTYGDPELKLQVERQILRWAPCQRLLLSDVSQSQGTDIAYPKDRKVVELTEVVRSSKRIITAANDFSLCSTKEKVPTCHHASEGPPLQTFLFDMQQKDEPRRDELYAEQTMAALQSVVTQFERLPLHDRLAIIVPDEGMRARLQKKLKVRLAAAFPSRSFELVDAQRASRTYKKGVGSSEWLVLDTIENMDGLERLIVIAVGLDSSIPENSEAAADGDVLRTRSTLQTRSHLYRALTRAHMLVCVVNETLPRGWLAYLTRLKLSKDGAFDEASALAERTAAGESVANEKKRVTKCKEEAQAAVEAVAKKHSLGKEAVEWCSAMAAKMLMAGGAATSAAADAVCEWLIKPEMAAVEKMVAAQERGLEAAEARAAVVRCVRSKLLESSARAPLKGGEGEGALAAVLAQWRRIGEELENALAAQEGLEEVGATDMMQMQEAVMAVVAEGGEALEAAVVAEVQRRWMQMKEAAVHRAREEKLIAERKVKKEKLRTEVVQPAMAALLVGEAEKLDKVACDWICADAVKRMEVGAGGSEVDGKTAVQAAVAAWRRLEASHKEQSVWDTKANLSVVVGGVLAFDPTSLNAHGSLGKDLSPDLSPELSRLAELGGDADDPHSFRREWEKEHGEYSWYGDGRSYYE</sequence>
<organism evidence="2 3">
    <name type="scientific">Chrysochromulina tobinii</name>
    <dbReference type="NCBI Taxonomy" id="1460289"/>
    <lineage>
        <taxon>Eukaryota</taxon>
        <taxon>Haptista</taxon>
        <taxon>Haptophyta</taxon>
        <taxon>Prymnesiophyceae</taxon>
        <taxon>Prymnesiales</taxon>
        <taxon>Chrysochromulinaceae</taxon>
        <taxon>Chrysochromulina</taxon>
    </lineage>
</organism>
<dbReference type="InterPro" id="IPR027417">
    <property type="entry name" value="P-loop_NTPase"/>
</dbReference>
<dbReference type="EMBL" id="JWZX01001946">
    <property type="protein sequence ID" value="KOO31727.1"/>
    <property type="molecule type" value="Genomic_DNA"/>
</dbReference>
<evidence type="ECO:0000313" key="2">
    <source>
        <dbReference type="EMBL" id="KOO31727.1"/>
    </source>
</evidence>
<keyword evidence="3" id="KW-1185">Reference proteome</keyword>
<keyword evidence="1" id="KW-1133">Transmembrane helix</keyword>
<comment type="caution">
    <text evidence="2">The sequence shown here is derived from an EMBL/GenBank/DDBJ whole genome shotgun (WGS) entry which is preliminary data.</text>
</comment>
<evidence type="ECO:0000256" key="1">
    <source>
        <dbReference type="SAM" id="Phobius"/>
    </source>
</evidence>
<feature type="transmembrane region" description="Helical" evidence="1">
    <location>
        <begin position="121"/>
        <end position="141"/>
    </location>
</feature>
<dbReference type="Proteomes" id="UP000037460">
    <property type="component" value="Unassembled WGS sequence"/>
</dbReference>
<dbReference type="SUPFAM" id="SSF52540">
    <property type="entry name" value="P-loop containing nucleoside triphosphate hydrolases"/>
    <property type="match status" value="1"/>
</dbReference>
<gene>
    <name evidence="2" type="ORF">Ctob_015010</name>
</gene>